<keyword evidence="3" id="KW-0804">Transcription</keyword>
<evidence type="ECO:0000259" key="4">
    <source>
        <dbReference type="PROSITE" id="PS01124"/>
    </source>
</evidence>
<dbReference type="InterPro" id="IPR018060">
    <property type="entry name" value="HTH_AraC"/>
</dbReference>
<dbReference type="InterPro" id="IPR009057">
    <property type="entry name" value="Homeodomain-like_sf"/>
</dbReference>
<dbReference type="GO" id="GO:0003700">
    <property type="term" value="F:DNA-binding transcription factor activity"/>
    <property type="evidence" value="ECO:0007669"/>
    <property type="project" value="InterPro"/>
</dbReference>
<dbReference type="SUPFAM" id="SSF46689">
    <property type="entry name" value="Homeodomain-like"/>
    <property type="match status" value="2"/>
</dbReference>
<dbReference type="GO" id="GO:0043565">
    <property type="term" value="F:sequence-specific DNA binding"/>
    <property type="evidence" value="ECO:0007669"/>
    <property type="project" value="InterPro"/>
</dbReference>
<dbReference type="PANTHER" id="PTHR43280">
    <property type="entry name" value="ARAC-FAMILY TRANSCRIPTIONAL REGULATOR"/>
    <property type="match status" value="1"/>
</dbReference>
<organism evidence="5 6">
    <name type="scientific">Yersinia intermedia</name>
    <dbReference type="NCBI Taxonomy" id="631"/>
    <lineage>
        <taxon>Bacteria</taxon>
        <taxon>Pseudomonadati</taxon>
        <taxon>Pseudomonadota</taxon>
        <taxon>Gammaproteobacteria</taxon>
        <taxon>Enterobacterales</taxon>
        <taxon>Yersiniaceae</taxon>
        <taxon>Yersinia</taxon>
    </lineage>
</organism>
<dbReference type="PROSITE" id="PS00041">
    <property type="entry name" value="HTH_ARAC_FAMILY_1"/>
    <property type="match status" value="1"/>
</dbReference>
<dbReference type="Pfam" id="PF12833">
    <property type="entry name" value="HTH_18"/>
    <property type="match status" value="1"/>
</dbReference>
<dbReference type="InterPro" id="IPR018062">
    <property type="entry name" value="HTH_AraC-typ_CS"/>
</dbReference>
<dbReference type="PANTHER" id="PTHR43280:SF17">
    <property type="entry name" value="ARAC-TYPE DNA-BINDING DOMAIN-CONTAINING PROTEIN"/>
    <property type="match status" value="1"/>
</dbReference>
<accession>A0A0H5LT67</accession>
<dbReference type="InterPro" id="IPR020449">
    <property type="entry name" value="Tscrpt_reg_AraC-type_HTH"/>
</dbReference>
<dbReference type="Pfam" id="PF07883">
    <property type="entry name" value="Cupin_2"/>
    <property type="match status" value="1"/>
</dbReference>
<dbReference type="InterPro" id="IPR014710">
    <property type="entry name" value="RmlC-like_jellyroll"/>
</dbReference>
<evidence type="ECO:0000313" key="6">
    <source>
        <dbReference type="Proteomes" id="UP000043316"/>
    </source>
</evidence>
<dbReference type="SMART" id="SM00342">
    <property type="entry name" value="HTH_ARAC"/>
    <property type="match status" value="1"/>
</dbReference>
<dbReference type="Gene3D" id="2.60.120.10">
    <property type="entry name" value="Jelly Rolls"/>
    <property type="match status" value="1"/>
</dbReference>
<evidence type="ECO:0000256" key="2">
    <source>
        <dbReference type="ARBA" id="ARBA00023125"/>
    </source>
</evidence>
<dbReference type="AlphaFoldDB" id="A0A0H5LT67"/>
<dbReference type="InterPro" id="IPR013096">
    <property type="entry name" value="Cupin_2"/>
</dbReference>
<keyword evidence="2" id="KW-0238">DNA-binding</keyword>
<reference evidence="6" key="1">
    <citation type="submission" date="2015-03" db="EMBL/GenBank/DDBJ databases">
        <authorList>
            <consortium name="Pathogen Informatics"/>
        </authorList>
    </citation>
    <scope>NUCLEOTIDE SEQUENCE [LARGE SCALE GENOMIC DNA]</scope>
    <source>
        <strain evidence="6">R148</strain>
    </source>
</reference>
<evidence type="ECO:0000256" key="1">
    <source>
        <dbReference type="ARBA" id="ARBA00023015"/>
    </source>
</evidence>
<keyword evidence="1" id="KW-0805">Transcription regulation</keyword>
<dbReference type="Proteomes" id="UP000043316">
    <property type="component" value="Unassembled WGS sequence"/>
</dbReference>
<dbReference type="PRINTS" id="PR00032">
    <property type="entry name" value="HTHARAC"/>
</dbReference>
<sequence>MTAGHLRTKAGVTMYQRCLDNNTDTIFENGLTPKLARYVISDDPNWESGHHIHEAETELIYVKQGVVKLTIDSSNYVAQAGDIIVIERGCLHALASDISSPATTYACAVYGFKINGLEENRIMQPNSYPIVSAVKNKKEIHEISLLLPHKKENFSSSIYDAFGYLLTVIFYENFKNAYRTNAGHIIKDVLVKDILIYLNNNYREKITLNQLAKKFRASVSYICHEFTKEYRISPINYVIKRRITEAKFALTNTDRCLNEISFLVGYENVDHFTKLFIRHVGCSPSEYRKQFKSDLNRVESQPEFSANAEVLT</sequence>
<evidence type="ECO:0000313" key="5">
    <source>
        <dbReference type="EMBL" id="CRY54097.1"/>
    </source>
</evidence>
<dbReference type="PROSITE" id="PS01124">
    <property type="entry name" value="HTH_ARAC_FAMILY_2"/>
    <property type="match status" value="1"/>
</dbReference>
<dbReference type="CDD" id="cd02208">
    <property type="entry name" value="cupin_RmlC-like"/>
    <property type="match status" value="1"/>
</dbReference>
<proteinExistence type="predicted"/>
<dbReference type="InterPro" id="IPR011051">
    <property type="entry name" value="RmlC_Cupin_sf"/>
</dbReference>
<dbReference type="Gene3D" id="1.10.10.60">
    <property type="entry name" value="Homeodomain-like"/>
    <property type="match status" value="2"/>
</dbReference>
<feature type="domain" description="HTH araC/xylS-type" evidence="4">
    <location>
        <begin position="192"/>
        <end position="290"/>
    </location>
</feature>
<evidence type="ECO:0000256" key="3">
    <source>
        <dbReference type="ARBA" id="ARBA00023163"/>
    </source>
</evidence>
<dbReference type="SUPFAM" id="SSF51182">
    <property type="entry name" value="RmlC-like cupins"/>
    <property type="match status" value="1"/>
</dbReference>
<gene>
    <name evidence="5" type="primary">melR</name>
    <name evidence="5" type="ORF">ERS008476_01010</name>
</gene>
<dbReference type="EMBL" id="CWJI01000001">
    <property type="protein sequence ID" value="CRY54097.1"/>
    <property type="molecule type" value="Genomic_DNA"/>
</dbReference>
<name>A0A0H5LT67_YERIN</name>
<protein>
    <submittedName>
        <fullName evidence="5">Transcriptional activator RhaS</fullName>
    </submittedName>
</protein>